<evidence type="ECO:0000256" key="8">
    <source>
        <dbReference type="SAM" id="SignalP"/>
    </source>
</evidence>
<dbReference type="Gene3D" id="2.60.220.50">
    <property type="match status" value="1"/>
</dbReference>
<evidence type="ECO:0000256" key="2">
    <source>
        <dbReference type="ARBA" id="ARBA00022692"/>
    </source>
</evidence>
<dbReference type="InterPro" id="IPR046338">
    <property type="entry name" value="GAIN_dom_sf"/>
</dbReference>
<evidence type="ECO:0000256" key="1">
    <source>
        <dbReference type="ARBA" id="ARBA00004141"/>
    </source>
</evidence>
<dbReference type="PROSITE" id="PS50261">
    <property type="entry name" value="G_PROTEIN_RECEP_F2_4"/>
    <property type="match status" value="1"/>
</dbReference>
<feature type="signal peptide" evidence="8">
    <location>
        <begin position="1"/>
        <end position="39"/>
    </location>
</feature>
<dbReference type="InterPro" id="IPR017981">
    <property type="entry name" value="GPCR_2-like_7TM"/>
</dbReference>
<feature type="domain" description="G-protein coupled receptors family 2 profile 2" evidence="10">
    <location>
        <begin position="235"/>
        <end position="503"/>
    </location>
</feature>
<keyword evidence="3 7" id="KW-1133">Transmembrane helix</keyword>
<sequence>MQTSVNRAASVGAGSRRQKFEMWIALVLISSACFSLSQAVNWCENVLTECQNSNLSFWPKLRTTSFVQKDFNSSKEAAVDVTANVKVWIPPSALQKSRGAETEHMVRMVASVLNSTLFKSRPQRKGRMGSPQQPDDKEDSILNWTVLSVRSGTSPVKNLTEPIKLTFKYTEKVEHGVCVFWKMPEKLGEIGKWSTDGCQTTRSGDEFICSSNHMSFFAVLVNPDISVGVEQVKNLSYITYVGSALSVVFASISLVIYICALRRGRSEKAIGIHMQLTAALLFLHLSFLLSSLWFQMLKNQEDGWICRGLGLVLHWSLLATLTWLALEGFHLYLLLIRVFNIYVRKYVLKLSLLGWGFPTLAAVACGVSGVYGKFDLEFRDSKDSNSTSPMCWMSSGFKHRQVVGYVTVGFLCLVVLYNACMLALVVFKLYGIRSGRRGWSKMKRENGSQLWKDCATVLGLSFVLGLPWGLTSTTYVSLTGIYAFTILNSLQGLFMFLWSVALSCKSQSDCSSTVKDPSSQKMMSTSF</sequence>
<evidence type="ECO:0000256" key="5">
    <source>
        <dbReference type="ARBA" id="ARBA00023157"/>
    </source>
</evidence>
<evidence type="ECO:0000313" key="11">
    <source>
        <dbReference type="EMBL" id="RVE74879.1"/>
    </source>
</evidence>
<reference evidence="11 12" key="1">
    <citation type="submission" date="2018-11" db="EMBL/GenBank/DDBJ databases">
        <authorList>
            <person name="Lopez-Roques C."/>
            <person name="Donnadieu C."/>
            <person name="Bouchez O."/>
            <person name="Klopp C."/>
            <person name="Cabau C."/>
            <person name="Zahm M."/>
        </authorList>
    </citation>
    <scope>NUCLEOTIDE SEQUENCE [LARGE SCALE GENOMIC DNA]</scope>
    <source>
        <strain evidence="11">RS831</strain>
        <tissue evidence="11">Whole body</tissue>
    </source>
</reference>
<evidence type="ECO:0000256" key="4">
    <source>
        <dbReference type="ARBA" id="ARBA00023136"/>
    </source>
</evidence>
<organism evidence="11 12">
    <name type="scientific">Oryzias javanicus</name>
    <name type="common">Javanese ricefish</name>
    <name type="synonym">Aplocheilus javanicus</name>
    <dbReference type="NCBI Taxonomy" id="123683"/>
    <lineage>
        <taxon>Eukaryota</taxon>
        <taxon>Metazoa</taxon>
        <taxon>Chordata</taxon>
        <taxon>Craniata</taxon>
        <taxon>Vertebrata</taxon>
        <taxon>Euteleostomi</taxon>
        <taxon>Actinopterygii</taxon>
        <taxon>Neopterygii</taxon>
        <taxon>Teleostei</taxon>
        <taxon>Neoteleostei</taxon>
        <taxon>Acanthomorphata</taxon>
        <taxon>Ovalentaria</taxon>
        <taxon>Atherinomorphae</taxon>
        <taxon>Beloniformes</taxon>
        <taxon>Adrianichthyidae</taxon>
        <taxon>Oryziinae</taxon>
        <taxon>Oryzias</taxon>
    </lineage>
</organism>
<protein>
    <recommendedName>
        <fullName evidence="13">G-protein coupled receptors family 2 profile 2 domain-containing protein</fullName>
    </recommendedName>
</protein>
<dbReference type="PANTHER" id="PTHR12011:SF285">
    <property type="entry name" value="ADHESION G PROTEIN-COUPLED RECEPTOR G3"/>
    <property type="match status" value="1"/>
</dbReference>
<reference evidence="11 12" key="2">
    <citation type="submission" date="2019-01" db="EMBL/GenBank/DDBJ databases">
        <title>A chromosome length genome reference of the Java medaka (oryzias javanicus).</title>
        <authorList>
            <person name="Herpin A."/>
            <person name="Takehana Y."/>
            <person name="Naruse K."/>
            <person name="Ansai S."/>
            <person name="Kawaguchi M."/>
        </authorList>
    </citation>
    <scope>NUCLEOTIDE SEQUENCE [LARGE SCALE GENOMIC DNA]</scope>
    <source>
        <strain evidence="11">RS831</strain>
        <tissue evidence="11">Whole body</tissue>
    </source>
</reference>
<feature type="region of interest" description="Disordered" evidence="6">
    <location>
        <begin position="508"/>
        <end position="527"/>
    </location>
</feature>
<gene>
    <name evidence="11" type="ORF">OJAV_G00026610</name>
</gene>
<proteinExistence type="predicted"/>
<name>A0A3S2UNK8_ORYJA</name>
<dbReference type="GO" id="GO:0004930">
    <property type="term" value="F:G protein-coupled receptor activity"/>
    <property type="evidence" value="ECO:0007669"/>
    <property type="project" value="InterPro"/>
</dbReference>
<evidence type="ECO:0008006" key="13">
    <source>
        <dbReference type="Google" id="ProtNLM"/>
    </source>
</evidence>
<evidence type="ECO:0000256" key="3">
    <source>
        <dbReference type="ARBA" id="ARBA00022989"/>
    </source>
</evidence>
<dbReference type="PANTHER" id="PTHR12011">
    <property type="entry name" value="ADHESION G-PROTEIN COUPLED RECEPTOR"/>
    <property type="match status" value="1"/>
</dbReference>
<dbReference type="EMBL" id="CM012439">
    <property type="protein sequence ID" value="RVE74879.1"/>
    <property type="molecule type" value="Genomic_DNA"/>
</dbReference>
<feature type="transmembrane region" description="Helical" evidence="7">
    <location>
        <begin position="402"/>
        <end position="430"/>
    </location>
</feature>
<evidence type="ECO:0000256" key="6">
    <source>
        <dbReference type="SAM" id="MobiDB-lite"/>
    </source>
</evidence>
<evidence type="ECO:0000259" key="9">
    <source>
        <dbReference type="PROSITE" id="PS50221"/>
    </source>
</evidence>
<dbReference type="InterPro" id="IPR000832">
    <property type="entry name" value="GPCR_2_secretin-like"/>
</dbReference>
<keyword evidence="8" id="KW-0732">Signal</keyword>
<feature type="chain" id="PRO_5018586095" description="G-protein coupled receptors family 2 profile 2 domain-containing protein" evidence="8">
    <location>
        <begin position="40"/>
        <end position="527"/>
    </location>
</feature>
<dbReference type="InterPro" id="IPR057244">
    <property type="entry name" value="GAIN_B"/>
</dbReference>
<keyword evidence="12" id="KW-1185">Reference proteome</keyword>
<evidence type="ECO:0000313" key="12">
    <source>
        <dbReference type="Proteomes" id="UP000283210"/>
    </source>
</evidence>
<dbReference type="Proteomes" id="UP000283210">
    <property type="component" value="Chromosome 3"/>
</dbReference>
<keyword evidence="4 7" id="KW-0472">Membrane</keyword>
<dbReference type="GO" id="GO:0007166">
    <property type="term" value="P:cell surface receptor signaling pathway"/>
    <property type="evidence" value="ECO:0007669"/>
    <property type="project" value="InterPro"/>
</dbReference>
<dbReference type="GO" id="GO:0005886">
    <property type="term" value="C:plasma membrane"/>
    <property type="evidence" value="ECO:0007669"/>
    <property type="project" value="TreeGrafter"/>
</dbReference>
<comment type="subcellular location">
    <subcellularLocation>
        <location evidence="1">Membrane</location>
        <topology evidence="1">Multi-pass membrane protein</topology>
    </subcellularLocation>
</comment>
<dbReference type="Pfam" id="PF00002">
    <property type="entry name" value="7tm_2"/>
    <property type="match status" value="1"/>
</dbReference>
<keyword evidence="2 7" id="KW-0812">Transmembrane</keyword>
<dbReference type="Pfam" id="PF01825">
    <property type="entry name" value="GPS"/>
    <property type="match status" value="1"/>
</dbReference>
<keyword evidence="5" id="KW-1015">Disulfide bond</keyword>
<dbReference type="PROSITE" id="PS50221">
    <property type="entry name" value="GAIN_B"/>
    <property type="match status" value="1"/>
</dbReference>
<feature type="domain" description="GAIN-B" evidence="9">
    <location>
        <begin position="62"/>
        <end position="227"/>
    </location>
</feature>
<accession>A0A3S2UNK8</accession>
<feature type="transmembrane region" description="Helical" evidence="7">
    <location>
        <begin position="481"/>
        <end position="502"/>
    </location>
</feature>
<dbReference type="GO" id="GO:0007189">
    <property type="term" value="P:adenylate cyclase-activating G protein-coupled receptor signaling pathway"/>
    <property type="evidence" value="ECO:0007669"/>
    <property type="project" value="TreeGrafter"/>
</dbReference>
<feature type="transmembrane region" description="Helical" evidence="7">
    <location>
        <begin position="450"/>
        <end position="469"/>
    </location>
</feature>
<dbReference type="SMART" id="SM00303">
    <property type="entry name" value="GPS"/>
    <property type="match status" value="1"/>
</dbReference>
<evidence type="ECO:0000259" key="10">
    <source>
        <dbReference type="PROSITE" id="PS50261"/>
    </source>
</evidence>
<dbReference type="AlphaFoldDB" id="A0A3S2UNK8"/>
<evidence type="ECO:0000256" key="7">
    <source>
        <dbReference type="SAM" id="Phobius"/>
    </source>
</evidence>
<feature type="transmembrane region" description="Helical" evidence="7">
    <location>
        <begin position="314"/>
        <end position="335"/>
    </location>
</feature>
<dbReference type="OrthoDB" id="6134459at2759"/>
<dbReference type="InterPro" id="IPR000203">
    <property type="entry name" value="GPS"/>
</dbReference>
<feature type="transmembrane region" description="Helical" evidence="7">
    <location>
        <begin position="347"/>
        <end position="371"/>
    </location>
</feature>
<dbReference type="PROSITE" id="PS51257">
    <property type="entry name" value="PROKAR_LIPOPROTEIN"/>
    <property type="match status" value="1"/>
</dbReference>
<feature type="transmembrane region" description="Helical" evidence="7">
    <location>
        <begin position="272"/>
        <end position="294"/>
    </location>
</feature>
<feature type="transmembrane region" description="Helical" evidence="7">
    <location>
        <begin position="237"/>
        <end position="260"/>
    </location>
</feature>
<dbReference type="Gene3D" id="1.20.1070.10">
    <property type="entry name" value="Rhodopsin 7-helix transmembrane proteins"/>
    <property type="match status" value="1"/>
</dbReference>